<organism evidence="1 2">
    <name type="scientific">Roseobacter phage CRP-4</name>
    <dbReference type="NCBI Taxonomy" id="2559283"/>
    <lineage>
        <taxon>Viruses</taxon>
        <taxon>Duplodnaviria</taxon>
        <taxon>Heunggongvirae</taxon>
        <taxon>Uroviricota</taxon>
        <taxon>Caudoviricetes</taxon>
        <taxon>Zobellviridae</taxon>
        <taxon>Cobavirinae</taxon>
        <taxon>Veravirus</taxon>
    </lineage>
</organism>
<accession>A0A646QW40</accession>
<dbReference type="Pfam" id="PF11753">
    <property type="entry name" value="DUF3310"/>
    <property type="match status" value="1"/>
</dbReference>
<dbReference type="InterPro" id="IPR021739">
    <property type="entry name" value="SaV-like"/>
</dbReference>
<evidence type="ECO:0000313" key="1">
    <source>
        <dbReference type="EMBL" id="QBQ72621.1"/>
    </source>
</evidence>
<evidence type="ECO:0000313" key="2">
    <source>
        <dbReference type="Proteomes" id="UP000424671"/>
    </source>
</evidence>
<dbReference type="EMBL" id="MK613346">
    <property type="protein sequence ID" value="QBQ72621.1"/>
    <property type="molecule type" value="Genomic_DNA"/>
</dbReference>
<sequence>MVWLLSGGRMINSEWRRLIAEEELFKESVMAEHTPDNVNSPAHYGKGKIECIDYIEDFLTTEEYIGYLRGNIAKYLHRWRYKNKQEDLLKSQWYLDRLIKLQGKEDT</sequence>
<reference evidence="1 2" key="1">
    <citation type="journal article" date="2019" name="mSystems">
        <title>Diverse, abundant and novel viruses infecting the marine abundant Roseobacter RCA lineage.</title>
        <authorList>
            <person name="Zhang Z.F."/>
            <person name="Chen F."/>
            <person name="Chu X."/>
            <person name="Zhang H."/>
            <person name="Luo H.W."/>
            <person name="Zhai Z.Q."/>
            <person name="Yang M.Y."/>
            <person name="Zhao Y.L."/>
        </authorList>
    </citation>
    <scope>NUCLEOTIDE SEQUENCE [LARGE SCALE GENOMIC DNA]</scope>
</reference>
<proteinExistence type="predicted"/>
<name>A0A646QW40_9CAUD</name>
<gene>
    <name evidence="1" type="ORF">CRP4_gp12</name>
</gene>
<protein>
    <recommendedName>
        <fullName evidence="3">DUF3310 domain-containing protein</fullName>
    </recommendedName>
</protein>
<dbReference type="Proteomes" id="UP000424671">
    <property type="component" value="Segment"/>
</dbReference>
<evidence type="ECO:0008006" key="3">
    <source>
        <dbReference type="Google" id="ProtNLM"/>
    </source>
</evidence>